<reference evidence="6 7" key="1">
    <citation type="submission" date="2017-12" db="EMBL/GenBank/DDBJ databases">
        <title>Sequencing the genomes of 1000 Actinobacteria strains.</title>
        <authorList>
            <person name="Klenk H.-P."/>
        </authorList>
    </citation>
    <scope>NUCLEOTIDE SEQUENCE [LARGE SCALE GENOMIC DNA]</scope>
    <source>
        <strain evidence="6 7">DSM 12806</strain>
    </source>
</reference>
<dbReference type="AlphaFoldDB" id="A0A2N3YGT4"/>
<dbReference type="Pfam" id="PF01451">
    <property type="entry name" value="LMWPc"/>
    <property type="match status" value="1"/>
</dbReference>
<dbReference type="InterPro" id="IPR036196">
    <property type="entry name" value="Ptyr_pPase_sf"/>
</dbReference>
<evidence type="ECO:0000259" key="5">
    <source>
        <dbReference type="SMART" id="SM00226"/>
    </source>
</evidence>
<keyword evidence="3" id="KW-0904">Protein phosphatase</keyword>
<evidence type="ECO:0000256" key="1">
    <source>
        <dbReference type="ARBA" id="ARBA00011063"/>
    </source>
</evidence>
<protein>
    <submittedName>
        <fullName evidence="6">Protein-tyrosine phosphatase</fullName>
    </submittedName>
</protein>
<dbReference type="PANTHER" id="PTHR11717:SF31">
    <property type="entry name" value="LOW MOLECULAR WEIGHT PROTEIN-TYROSINE-PHOSPHATASE ETP-RELATED"/>
    <property type="match status" value="1"/>
</dbReference>
<dbReference type="InterPro" id="IPR023485">
    <property type="entry name" value="Ptyr_pPase"/>
</dbReference>
<organism evidence="6 7">
    <name type="scientific">Phycicoccus duodecadis</name>
    <dbReference type="NCBI Taxonomy" id="173053"/>
    <lineage>
        <taxon>Bacteria</taxon>
        <taxon>Bacillati</taxon>
        <taxon>Actinomycetota</taxon>
        <taxon>Actinomycetes</taxon>
        <taxon>Micrococcales</taxon>
        <taxon>Intrasporangiaceae</taxon>
        <taxon>Phycicoccus</taxon>
    </lineage>
</organism>
<dbReference type="Proteomes" id="UP000233781">
    <property type="component" value="Unassembled WGS sequence"/>
</dbReference>
<name>A0A2N3YGT4_9MICO</name>
<dbReference type="Gene3D" id="3.40.50.2300">
    <property type="match status" value="1"/>
</dbReference>
<evidence type="ECO:0000256" key="4">
    <source>
        <dbReference type="PIRSR" id="PIRSR617867-1"/>
    </source>
</evidence>
<dbReference type="EMBL" id="PJNE01000001">
    <property type="protein sequence ID" value="PKW26072.1"/>
    <property type="molecule type" value="Genomic_DNA"/>
</dbReference>
<comment type="similarity">
    <text evidence="1">Belongs to the low molecular weight phosphotyrosine protein phosphatase family.</text>
</comment>
<gene>
    <name evidence="6" type="ORF">ATL31_0877</name>
</gene>
<keyword evidence="2" id="KW-0378">Hydrolase</keyword>
<comment type="caution">
    <text evidence="6">The sequence shown here is derived from an EMBL/GenBank/DDBJ whole genome shotgun (WGS) entry which is preliminary data.</text>
</comment>
<evidence type="ECO:0000256" key="3">
    <source>
        <dbReference type="ARBA" id="ARBA00022912"/>
    </source>
</evidence>
<feature type="domain" description="Phosphotyrosine protein phosphatase I" evidence="5">
    <location>
        <begin position="9"/>
        <end position="195"/>
    </location>
</feature>
<feature type="active site" description="Nucleophile" evidence="4">
    <location>
        <position position="15"/>
    </location>
</feature>
<dbReference type="InterPro" id="IPR017867">
    <property type="entry name" value="Tyr_phospatase_low_mol_wt"/>
</dbReference>
<dbReference type="SUPFAM" id="SSF52788">
    <property type="entry name" value="Phosphotyrosine protein phosphatases I"/>
    <property type="match status" value="1"/>
</dbReference>
<proteinExistence type="inferred from homology"/>
<dbReference type="OrthoDB" id="9784339at2"/>
<dbReference type="SMART" id="SM00226">
    <property type="entry name" value="LMWPc"/>
    <property type="match status" value="1"/>
</dbReference>
<feature type="active site" evidence="4">
    <location>
        <position position="21"/>
    </location>
</feature>
<dbReference type="GO" id="GO:0004725">
    <property type="term" value="F:protein tyrosine phosphatase activity"/>
    <property type="evidence" value="ECO:0007669"/>
    <property type="project" value="InterPro"/>
</dbReference>
<evidence type="ECO:0000313" key="6">
    <source>
        <dbReference type="EMBL" id="PKW26072.1"/>
    </source>
</evidence>
<accession>A0A2N3YGT4</accession>
<keyword evidence="7" id="KW-1185">Reference proteome</keyword>
<evidence type="ECO:0000313" key="7">
    <source>
        <dbReference type="Proteomes" id="UP000233781"/>
    </source>
</evidence>
<dbReference type="PRINTS" id="PR00719">
    <property type="entry name" value="LMWPTPASE"/>
</dbReference>
<sequence length="201" mass="21234">MSDAAAVPVRLLTVCTGNICRSPYAAALLADGLAWARPGAFDVTSAGTHALVGRPVDPGSQRLLEAKDVPVPSTPARLLVAREVEQQALVLVMSDQHRVLVLDEAPAAHRRTVGLVDLATALDTVAAGYSWPDLLADAGAKEVRGRWRALPELLAALGALPSRVTPVLDPVGRGPEVFARMGAQIDAAVRTVVRWEAQFAR</sequence>
<dbReference type="InterPro" id="IPR050438">
    <property type="entry name" value="LMW_PTPase"/>
</dbReference>
<evidence type="ECO:0000256" key="2">
    <source>
        <dbReference type="ARBA" id="ARBA00022801"/>
    </source>
</evidence>
<dbReference type="PANTHER" id="PTHR11717">
    <property type="entry name" value="LOW MOLECULAR WEIGHT PROTEIN TYROSINE PHOSPHATASE"/>
    <property type="match status" value="1"/>
</dbReference>
<dbReference type="RefSeq" id="WP_101394701.1">
    <property type="nucleotide sequence ID" value="NZ_PJNE01000001.1"/>
</dbReference>